<evidence type="ECO:0000313" key="2">
    <source>
        <dbReference type="WBParaSite" id="nRc.2.0.1.t15514-RA"/>
    </source>
</evidence>
<proteinExistence type="predicted"/>
<reference evidence="2" key="1">
    <citation type="submission" date="2022-11" db="UniProtKB">
        <authorList>
            <consortium name="WormBaseParasite"/>
        </authorList>
    </citation>
    <scope>IDENTIFICATION</scope>
</reference>
<accession>A0A915IQ16</accession>
<protein>
    <submittedName>
        <fullName evidence="2">Uncharacterized protein</fullName>
    </submittedName>
</protein>
<evidence type="ECO:0000313" key="1">
    <source>
        <dbReference type="Proteomes" id="UP000887565"/>
    </source>
</evidence>
<keyword evidence="1" id="KW-1185">Reference proteome</keyword>
<dbReference type="WBParaSite" id="nRc.2.0.1.t15514-RA">
    <property type="protein sequence ID" value="nRc.2.0.1.t15514-RA"/>
    <property type="gene ID" value="nRc.2.0.1.g15514"/>
</dbReference>
<sequence>MDPQQESTSQSKSEVAVVIVEISCCIFGKGDESRICRLSLFLDFALNAQLLGLKLIRKGANNLIDGLYSWDFV</sequence>
<organism evidence="1 2">
    <name type="scientific">Romanomermis culicivorax</name>
    <name type="common">Nematode worm</name>
    <dbReference type="NCBI Taxonomy" id="13658"/>
    <lineage>
        <taxon>Eukaryota</taxon>
        <taxon>Metazoa</taxon>
        <taxon>Ecdysozoa</taxon>
        <taxon>Nematoda</taxon>
        <taxon>Enoplea</taxon>
        <taxon>Dorylaimia</taxon>
        <taxon>Mermithida</taxon>
        <taxon>Mermithoidea</taxon>
        <taxon>Mermithidae</taxon>
        <taxon>Romanomermis</taxon>
    </lineage>
</organism>
<name>A0A915IQ16_ROMCU</name>
<dbReference type="Proteomes" id="UP000887565">
    <property type="component" value="Unplaced"/>
</dbReference>
<dbReference type="AlphaFoldDB" id="A0A915IQ16"/>